<accession>A0A2M7Z6G8</accession>
<dbReference type="PANTHER" id="PTHR16950:SF16">
    <property type="entry name" value="ZINC TRANSPORTER ZIP13"/>
    <property type="match status" value="1"/>
</dbReference>
<sequence>MSEVLFYAILSIFLVSVVSLIGIFTLSIKVERLKNFLSLFVSFSAGTLFGDAFIHLLPEAVESAGGFTLSVSLYAVSGVAIWFLIEKVVHWHHCHNITCKEGIGTFAIMNLYGDVVHNMIDGLIIGASYTVSIPLGLATTVAVFLHEIPQEISDFGVLIHGGFSRKKALFFNFLTALSAFVGLVFVLVFSTYVDGFNAFVIPFAAGAFIYVAGADLIPELHKEVNVKKSIIQFIFFVVGVGVMVALLNFG</sequence>
<evidence type="ECO:0000256" key="1">
    <source>
        <dbReference type="ARBA" id="ARBA00004141"/>
    </source>
</evidence>
<dbReference type="AlphaFoldDB" id="A0A2M7Z6G8"/>
<feature type="transmembrane region" description="Helical" evidence="5">
    <location>
        <begin position="199"/>
        <end position="218"/>
    </location>
</feature>
<keyword evidence="4 5" id="KW-0472">Membrane</keyword>
<feature type="transmembrane region" description="Helical" evidence="5">
    <location>
        <begin position="169"/>
        <end position="193"/>
    </location>
</feature>
<proteinExistence type="predicted"/>
<comment type="caution">
    <text evidence="6">The sequence shown here is derived from an EMBL/GenBank/DDBJ whole genome shotgun (WGS) entry which is preliminary data.</text>
</comment>
<protein>
    <submittedName>
        <fullName evidence="6">ZIP family metal transporter</fullName>
    </submittedName>
</protein>
<dbReference type="GO" id="GO:0006882">
    <property type="term" value="P:intracellular zinc ion homeostasis"/>
    <property type="evidence" value="ECO:0007669"/>
    <property type="project" value="TreeGrafter"/>
</dbReference>
<dbReference type="Proteomes" id="UP000230843">
    <property type="component" value="Unassembled WGS sequence"/>
</dbReference>
<reference evidence="7" key="1">
    <citation type="submission" date="2017-09" db="EMBL/GenBank/DDBJ databases">
        <title>Depth-based differentiation of microbial function through sediment-hosted aquifers and enrichment of novel symbionts in the deep terrestrial subsurface.</title>
        <authorList>
            <person name="Probst A.J."/>
            <person name="Ladd B."/>
            <person name="Jarett J.K."/>
            <person name="Geller-Mcgrath D.E."/>
            <person name="Sieber C.M.K."/>
            <person name="Emerson J.B."/>
            <person name="Anantharaman K."/>
            <person name="Thomas B.C."/>
            <person name="Malmstrom R."/>
            <person name="Stieglmeier M."/>
            <person name="Klingl A."/>
            <person name="Woyke T."/>
            <person name="Ryan C.M."/>
            <person name="Banfield J.F."/>
        </authorList>
    </citation>
    <scope>NUCLEOTIDE SEQUENCE [LARGE SCALE GENOMIC DNA]</scope>
</reference>
<organism evidence="6 7">
    <name type="scientific">Candidatus Magasanikbacteria bacterium CG_4_9_14_3_um_filter_32_9</name>
    <dbReference type="NCBI Taxonomy" id="1974644"/>
    <lineage>
        <taxon>Bacteria</taxon>
        <taxon>Candidatus Magasanikiibacteriota</taxon>
    </lineage>
</organism>
<dbReference type="Pfam" id="PF02535">
    <property type="entry name" value="Zip"/>
    <property type="match status" value="2"/>
</dbReference>
<gene>
    <name evidence="6" type="ORF">CO137_02610</name>
</gene>
<evidence type="ECO:0000256" key="5">
    <source>
        <dbReference type="SAM" id="Phobius"/>
    </source>
</evidence>
<feature type="transmembrane region" description="Helical" evidence="5">
    <location>
        <begin position="230"/>
        <end position="249"/>
    </location>
</feature>
<name>A0A2M7Z6G8_9BACT</name>
<evidence type="ECO:0000313" key="6">
    <source>
        <dbReference type="EMBL" id="PJA89743.1"/>
    </source>
</evidence>
<evidence type="ECO:0000256" key="3">
    <source>
        <dbReference type="ARBA" id="ARBA00022989"/>
    </source>
</evidence>
<dbReference type="EMBL" id="PFVJ01000055">
    <property type="protein sequence ID" value="PJA89743.1"/>
    <property type="molecule type" value="Genomic_DNA"/>
</dbReference>
<evidence type="ECO:0000256" key="2">
    <source>
        <dbReference type="ARBA" id="ARBA00022692"/>
    </source>
</evidence>
<dbReference type="InterPro" id="IPR003689">
    <property type="entry name" value="ZIP"/>
</dbReference>
<evidence type="ECO:0000313" key="7">
    <source>
        <dbReference type="Proteomes" id="UP000230843"/>
    </source>
</evidence>
<keyword evidence="3 5" id="KW-1133">Transmembrane helix</keyword>
<evidence type="ECO:0000256" key="4">
    <source>
        <dbReference type="ARBA" id="ARBA00023136"/>
    </source>
</evidence>
<keyword evidence="2 5" id="KW-0812">Transmembrane</keyword>
<comment type="subcellular location">
    <subcellularLocation>
        <location evidence="1">Membrane</location>
        <topology evidence="1">Multi-pass membrane protein</topology>
    </subcellularLocation>
</comment>
<feature type="transmembrane region" description="Helical" evidence="5">
    <location>
        <begin position="63"/>
        <end position="85"/>
    </location>
</feature>
<feature type="transmembrane region" description="Helical" evidence="5">
    <location>
        <begin position="36"/>
        <end position="57"/>
    </location>
</feature>
<dbReference type="GO" id="GO:0016020">
    <property type="term" value="C:membrane"/>
    <property type="evidence" value="ECO:0007669"/>
    <property type="project" value="UniProtKB-SubCell"/>
</dbReference>
<feature type="transmembrane region" description="Helical" evidence="5">
    <location>
        <begin position="6"/>
        <end position="24"/>
    </location>
</feature>
<dbReference type="GO" id="GO:0005385">
    <property type="term" value="F:zinc ion transmembrane transporter activity"/>
    <property type="evidence" value="ECO:0007669"/>
    <property type="project" value="TreeGrafter"/>
</dbReference>
<dbReference type="PANTHER" id="PTHR16950">
    <property type="entry name" value="ZINC TRANSPORTER SLC39A7 HISTIDINE-RICH MEMBRANE PROTEIN KE4"/>
    <property type="match status" value="1"/>
</dbReference>